<feature type="domain" description="Ycf2 N-terminal" evidence="1">
    <location>
        <begin position="268"/>
        <end position="308"/>
    </location>
</feature>
<evidence type="ECO:0000313" key="2">
    <source>
        <dbReference type="EMBL" id="KAK6935718.1"/>
    </source>
</evidence>
<dbReference type="AlphaFoldDB" id="A0AAN8ZIX7"/>
<protein>
    <recommendedName>
        <fullName evidence="1">Ycf2 N-terminal domain-containing protein</fullName>
    </recommendedName>
</protein>
<dbReference type="Proteomes" id="UP001370490">
    <property type="component" value="Unassembled WGS sequence"/>
</dbReference>
<dbReference type="InterPro" id="IPR056777">
    <property type="entry name" value="Ycf2_N"/>
</dbReference>
<evidence type="ECO:0000313" key="3">
    <source>
        <dbReference type="Proteomes" id="UP001370490"/>
    </source>
</evidence>
<proteinExistence type="predicted"/>
<accession>A0AAN8ZIX7</accession>
<comment type="caution">
    <text evidence="2">The sequence shown here is derived from an EMBL/GenBank/DDBJ whole genome shotgun (WGS) entry which is preliminary data.</text>
</comment>
<evidence type="ECO:0000259" key="1">
    <source>
        <dbReference type="Pfam" id="PF05695"/>
    </source>
</evidence>
<dbReference type="EMBL" id="JBAMMX010000007">
    <property type="protein sequence ID" value="KAK6935718.1"/>
    <property type="molecule type" value="Genomic_DNA"/>
</dbReference>
<name>A0AAN8ZIX7_9MAGN</name>
<organism evidence="2 3">
    <name type="scientific">Dillenia turbinata</name>
    <dbReference type="NCBI Taxonomy" id="194707"/>
    <lineage>
        <taxon>Eukaryota</taxon>
        <taxon>Viridiplantae</taxon>
        <taxon>Streptophyta</taxon>
        <taxon>Embryophyta</taxon>
        <taxon>Tracheophyta</taxon>
        <taxon>Spermatophyta</taxon>
        <taxon>Magnoliopsida</taxon>
        <taxon>eudicotyledons</taxon>
        <taxon>Gunneridae</taxon>
        <taxon>Pentapetalae</taxon>
        <taxon>Dilleniales</taxon>
        <taxon>Dilleniaceae</taxon>
        <taxon>Dillenia</taxon>
    </lineage>
</organism>
<gene>
    <name evidence="2" type="ORF">RJ641_032748</name>
</gene>
<dbReference type="Pfam" id="PF05695">
    <property type="entry name" value="Ycf2"/>
    <property type="match status" value="1"/>
</dbReference>
<reference evidence="2 3" key="1">
    <citation type="submission" date="2023-12" db="EMBL/GenBank/DDBJ databases">
        <title>A high-quality genome assembly for Dillenia turbinata (Dilleniales).</title>
        <authorList>
            <person name="Chanderbali A."/>
        </authorList>
    </citation>
    <scope>NUCLEOTIDE SEQUENCE [LARGE SCALE GENOMIC DNA]</scope>
    <source>
        <strain evidence="2">LSX21</strain>
        <tissue evidence="2">Leaf</tissue>
    </source>
</reference>
<keyword evidence="3" id="KW-1185">Reference proteome</keyword>
<sequence>MERGRGTRSGRVNNLFKHIHQYPAHSKSSILKAVPLLPNFEESCIDEGRVILGYLLKAELYQTKTKQIYTKLKVSPELKSLRQITASHPLLKMTSSTRSLLVRGSLTGSKHSCITERATSSLLSISVTFSKICELRPSPTYHMDFNMVHVRLLASTGIAPGWKFPYRKSWFCIGGGLMSPFAAQAFPPPYWKSWFCTAGEDMFPYWKSGLRVGGGDMFSNWKLWFCAGDGMFPYWKSYFCAGDGMSPYRKSRLCAGDGMSPYWKSRYGYWYIRNGSKRFFLMNRSDHNFKYGIQKDRIGNDILNHRTIA</sequence>